<evidence type="ECO:0000256" key="6">
    <source>
        <dbReference type="SAM" id="MobiDB-lite"/>
    </source>
</evidence>
<reference evidence="8 9" key="1">
    <citation type="submission" date="2019-05" db="EMBL/GenBank/DDBJ databases">
        <title>Streptomyces sp. NEAU-C151, a novel actinomycete isolated from soil.</title>
        <authorList>
            <person name="Han L."/>
            <person name="Jiang H."/>
        </authorList>
    </citation>
    <scope>NUCLEOTIDE SEQUENCE [LARGE SCALE GENOMIC DNA]</scope>
    <source>
        <strain evidence="8 9">NEAU-C151</strain>
    </source>
</reference>
<evidence type="ECO:0000256" key="3">
    <source>
        <dbReference type="ARBA" id="ARBA00023125"/>
    </source>
</evidence>
<evidence type="ECO:0000313" key="8">
    <source>
        <dbReference type="EMBL" id="TLS44405.1"/>
    </source>
</evidence>
<accession>A0A5R9FYE1</accession>
<dbReference type="InterPro" id="IPR003012">
    <property type="entry name" value="Tet_transcr_reg_TetR"/>
</dbReference>
<feature type="DNA-binding region" description="H-T-H motif" evidence="5">
    <location>
        <begin position="53"/>
        <end position="72"/>
    </location>
</feature>
<dbReference type="GO" id="GO:0045892">
    <property type="term" value="P:negative regulation of DNA-templated transcription"/>
    <property type="evidence" value="ECO:0007669"/>
    <property type="project" value="InterPro"/>
</dbReference>
<dbReference type="PROSITE" id="PS50977">
    <property type="entry name" value="HTH_TETR_2"/>
    <property type="match status" value="1"/>
</dbReference>
<dbReference type="Pfam" id="PF02909">
    <property type="entry name" value="TetR_C_1"/>
    <property type="match status" value="1"/>
</dbReference>
<dbReference type="GO" id="GO:0003700">
    <property type="term" value="F:DNA-binding transcription factor activity"/>
    <property type="evidence" value="ECO:0007669"/>
    <property type="project" value="TreeGrafter"/>
</dbReference>
<dbReference type="InterPro" id="IPR004111">
    <property type="entry name" value="Repressor_TetR_C"/>
</dbReference>
<dbReference type="PRINTS" id="PR00400">
    <property type="entry name" value="TETREPRESSOR"/>
</dbReference>
<evidence type="ECO:0000256" key="1">
    <source>
        <dbReference type="ARBA" id="ARBA00022491"/>
    </source>
</evidence>
<dbReference type="Proteomes" id="UP000305906">
    <property type="component" value="Unassembled WGS sequence"/>
</dbReference>
<sequence>MASATTPVPGSPDWWASRPPAPTYRRGRPPMDVDRIIETALKLIDEVGAQALTLRMLADALDSGTATLYRHFNGKDELLALVADRILGEVRVPPEESAGKSWREAATVAAEAFHGTLCRHPRAVPLLAAQVPVGPNGLRARERLLTLFLSHGFSVRLAARAYTALGHYVTGFAIQQYGPGSPRPEDQVHLRGYYRSLDPAAYPATAAAADDLTSVPLQEEFRFGLELLLDGLEQARLRESQVCGDAVER</sequence>
<name>A0A5R9FYE1_9ACTN</name>
<keyword evidence="9" id="KW-1185">Reference proteome</keyword>
<dbReference type="InterPro" id="IPR050109">
    <property type="entry name" value="HTH-type_TetR-like_transc_reg"/>
</dbReference>
<dbReference type="SUPFAM" id="SSF48498">
    <property type="entry name" value="Tetracyclin repressor-like, C-terminal domain"/>
    <property type="match status" value="1"/>
</dbReference>
<keyword evidence="3 5" id="KW-0238">DNA-binding</keyword>
<evidence type="ECO:0000313" key="9">
    <source>
        <dbReference type="Proteomes" id="UP000305906"/>
    </source>
</evidence>
<dbReference type="InterPro" id="IPR036271">
    <property type="entry name" value="Tet_transcr_reg_TetR-rel_C_sf"/>
</dbReference>
<dbReference type="GO" id="GO:0046677">
    <property type="term" value="P:response to antibiotic"/>
    <property type="evidence" value="ECO:0007669"/>
    <property type="project" value="InterPro"/>
</dbReference>
<dbReference type="InterPro" id="IPR009057">
    <property type="entry name" value="Homeodomain-like_sf"/>
</dbReference>
<keyword evidence="2" id="KW-0805">Transcription regulation</keyword>
<dbReference type="Pfam" id="PF00440">
    <property type="entry name" value="TetR_N"/>
    <property type="match status" value="1"/>
</dbReference>
<feature type="region of interest" description="Disordered" evidence="6">
    <location>
        <begin position="1"/>
        <end position="28"/>
    </location>
</feature>
<keyword evidence="4" id="KW-0804">Transcription</keyword>
<dbReference type="SUPFAM" id="SSF46689">
    <property type="entry name" value="Homeodomain-like"/>
    <property type="match status" value="1"/>
</dbReference>
<protein>
    <submittedName>
        <fullName evidence="8">TetR/AcrR family transcriptional regulator</fullName>
    </submittedName>
</protein>
<gene>
    <name evidence="8" type="ORF">FE633_20555</name>
</gene>
<keyword evidence="1" id="KW-0678">Repressor</keyword>
<evidence type="ECO:0000256" key="2">
    <source>
        <dbReference type="ARBA" id="ARBA00023015"/>
    </source>
</evidence>
<organism evidence="8 9">
    <name type="scientific">Streptomyces montanus</name>
    <dbReference type="NCBI Taxonomy" id="2580423"/>
    <lineage>
        <taxon>Bacteria</taxon>
        <taxon>Bacillati</taxon>
        <taxon>Actinomycetota</taxon>
        <taxon>Actinomycetes</taxon>
        <taxon>Kitasatosporales</taxon>
        <taxon>Streptomycetaceae</taxon>
        <taxon>Streptomyces</taxon>
    </lineage>
</organism>
<comment type="caution">
    <text evidence="8">The sequence shown here is derived from an EMBL/GenBank/DDBJ whole genome shotgun (WGS) entry which is preliminary data.</text>
</comment>
<evidence type="ECO:0000256" key="4">
    <source>
        <dbReference type="ARBA" id="ARBA00023163"/>
    </source>
</evidence>
<dbReference type="PANTHER" id="PTHR30055:SF151">
    <property type="entry name" value="TRANSCRIPTIONAL REGULATORY PROTEIN"/>
    <property type="match status" value="1"/>
</dbReference>
<dbReference type="Gene3D" id="1.10.357.10">
    <property type="entry name" value="Tetracycline Repressor, domain 2"/>
    <property type="match status" value="1"/>
</dbReference>
<dbReference type="AlphaFoldDB" id="A0A5R9FYE1"/>
<evidence type="ECO:0000259" key="7">
    <source>
        <dbReference type="PROSITE" id="PS50977"/>
    </source>
</evidence>
<evidence type="ECO:0000256" key="5">
    <source>
        <dbReference type="PROSITE-ProRule" id="PRU00335"/>
    </source>
</evidence>
<proteinExistence type="predicted"/>
<dbReference type="PRINTS" id="PR00455">
    <property type="entry name" value="HTHTETR"/>
</dbReference>
<dbReference type="PANTHER" id="PTHR30055">
    <property type="entry name" value="HTH-TYPE TRANSCRIPTIONAL REGULATOR RUTR"/>
    <property type="match status" value="1"/>
</dbReference>
<feature type="domain" description="HTH tetR-type" evidence="7">
    <location>
        <begin position="30"/>
        <end position="90"/>
    </location>
</feature>
<dbReference type="InterPro" id="IPR001647">
    <property type="entry name" value="HTH_TetR"/>
</dbReference>
<dbReference type="GO" id="GO:0000976">
    <property type="term" value="F:transcription cis-regulatory region binding"/>
    <property type="evidence" value="ECO:0007669"/>
    <property type="project" value="TreeGrafter"/>
</dbReference>
<dbReference type="EMBL" id="VBZC01000021">
    <property type="protein sequence ID" value="TLS44405.1"/>
    <property type="molecule type" value="Genomic_DNA"/>
</dbReference>